<evidence type="ECO:0000313" key="1">
    <source>
        <dbReference type="EMBL" id="SEU46518.1"/>
    </source>
</evidence>
<dbReference type="STRING" id="568860.SAMN05421811_12763"/>
<protein>
    <submittedName>
        <fullName evidence="1">Uncharacterized protein</fullName>
    </submittedName>
</protein>
<dbReference type="Proteomes" id="UP000199361">
    <property type="component" value="Unassembled WGS sequence"/>
</dbReference>
<proteinExistence type="predicted"/>
<accession>A0A1I0LTM3</accession>
<dbReference type="OrthoDB" id="5195129at2"/>
<dbReference type="AlphaFoldDB" id="A0A1I0LTM3"/>
<dbReference type="EMBL" id="FOHX01000027">
    <property type="protein sequence ID" value="SEU46518.1"/>
    <property type="molecule type" value="Genomic_DNA"/>
</dbReference>
<evidence type="ECO:0000313" key="2">
    <source>
        <dbReference type="Proteomes" id="UP000199361"/>
    </source>
</evidence>
<reference evidence="1 2" key="1">
    <citation type="submission" date="2016-10" db="EMBL/GenBank/DDBJ databases">
        <authorList>
            <person name="de Groot N.N."/>
        </authorList>
    </citation>
    <scope>NUCLEOTIDE SEQUENCE [LARGE SCALE GENOMIC DNA]</scope>
    <source>
        <strain evidence="1 2">CGMCC 4.5598</strain>
    </source>
</reference>
<dbReference type="RefSeq" id="WP_091094033.1">
    <property type="nucleotide sequence ID" value="NZ_FOHX01000027.1"/>
</dbReference>
<sequence>MSLRTTLSPEKLAELAAEGKAEAARSPFVNPDAVAASKKILRERGEVWAASVLMRDLSRRSLALPQYPWLEDGELETLILADRAEWDQLAAAAQGGEAR</sequence>
<name>A0A1I0LTM3_9ACTN</name>
<gene>
    <name evidence="1" type="ORF">SAMN05421811_12763</name>
</gene>
<organism evidence="1 2">
    <name type="scientific">Nonomuraea wenchangensis</name>
    <dbReference type="NCBI Taxonomy" id="568860"/>
    <lineage>
        <taxon>Bacteria</taxon>
        <taxon>Bacillati</taxon>
        <taxon>Actinomycetota</taxon>
        <taxon>Actinomycetes</taxon>
        <taxon>Streptosporangiales</taxon>
        <taxon>Streptosporangiaceae</taxon>
        <taxon>Nonomuraea</taxon>
    </lineage>
</organism>
<keyword evidence="2" id="KW-1185">Reference proteome</keyword>